<feature type="transmembrane region" description="Helical" evidence="11">
    <location>
        <begin position="122"/>
        <end position="139"/>
    </location>
</feature>
<keyword evidence="3" id="KW-0813">Transport</keyword>
<dbReference type="Proteomes" id="UP000542776">
    <property type="component" value="Unassembled WGS sequence"/>
</dbReference>
<evidence type="ECO:0000256" key="1">
    <source>
        <dbReference type="ARBA" id="ARBA00004651"/>
    </source>
</evidence>
<dbReference type="AlphaFoldDB" id="A0A7W6H838"/>
<gene>
    <name evidence="12" type="ORF">GGR04_004198</name>
</gene>
<keyword evidence="5" id="KW-0997">Cell inner membrane</keyword>
<evidence type="ECO:0000256" key="4">
    <source>
        <dbReference type="ARBA" id="ARBA00022475"/>
    </source>
</evidence>
<comment type="function">
    <text evidence="9">Part of the ABC transporter complex LsrABCD involved in autoinducer 2 (AI-2) import. Probably responsible for the translocation of the substrate across the membrane.</text>
</comment>
<keyword evidence="7 11" id="KW-1133">Transmembrane helix</keyword>
<evidence type="ECO:0000256" key="3">
    <source>
        <dbReference type="ARBA" id="ARBA00022448"/>
    </source>
</evidence>
<sequence length="313" mass="32126">MAHLADRLSGRYSRHGLWILPLGVGLAGIVGLALMADDFLSPQNLFNLAAQAAPLLLVSIGQMLVVLVRGLDLSVGSMISLTTAIVSLDASPWATIPGAFAAAVLVGLVNGVTVVRLNVHPIIATLSVTGIIQGITLFVRPVAGGTIPEIVTTLVREEVFGVPMPVFWVVLAIGLGWKLLHGSRFGLHLFAIGGGDTAHSFGIPDRRNTILAFVACSVFAALAGLFLAGRIASGDPNIGTQYAVDSITAVALGGTQLAGGVGSLQGTVIGTVLLALLANGMNLLNLSAFVQTAVKGLILLAVISIQPRKSIGL</sequence>
<dbReference type="EMBL" id="JACIEK010000018">
    <property type="protein sequence ID" value="MBB4000321.1"/>
    <property type="molecule type" value="Genomic_DNA"/>
</dbReference>
<keyword evidence="6 11" id="KW-0812">Transmembrane</keyword>
<dbReference type="Pfam" id="PF02653">
    <property type="entry name" value="BPD_transp_2"/>
    <property type="match status" value="1"/>
</dbReference>
<keyword evidence="8 11" id="KW-0472">Membrane</keyword>
<accession>A0A7W6H838</accession>
<dbReference type="PANTHER" id="PTHR32196:SF29">
    <property type="entry name" value="AUTOINDUCER 2 IMPORT SYSTEM PERMEASE PROTEIN LSRC"/>
    <property type="match status" value="1"/>
</dbReference>
<organism evidence="12 13">
    <name type="scientific">Aureimonas pseudogalii</name>
    <dbReference type="NCBI Taxonomy" id="1744844"/>
    <lineage>
        <taxon>Bacteria</taxon>
        <taxon>Pseudomonadati</taxon>
        <taxon>Pseudomonadota</taxon>
        <taxon>Alphaproteobacteria</taxon>
        <taxon>Hyphomicrobiales</taxon>
        <taxon>Aurantimonadaceae</taxon>
        <taxon>Aureimonas</taxon>
    </lineage>
</organism>
<dbReference type="PANTHER" id="PTHR32196">
    <property type="entry name" value="ABC TRANSPORTER PERMEASE PROTEIN YPHD-RELATED-RELATED"/>
    <property type="match status" value="1"/>
</dbReference>
<evidence type="ECO:0000256" key="10">
    <source>
        <dbReference type="ARBA" id="ARBA00039382"/>
    </source>
</evidence>
<evidence type="ECO:0000256" key="2">
    <source>
        <dbReference type="ARBA" id="ARBA00011262"/>
    </source>
</evidence>
<feature type="transmembrane region" description="Helical" evidence="11">
    <location>
        <begin position="210"/>
        <end position="232"/>
    </location>
</feature>
<feature type="transmembrane region" description="Helical" evidence="11">
    <location>
        <begin position="48"/>
        <end position="71"/>
    </location>
</feature>
<dbReference type="CDD" id="cd06579">
    <property type="entry name" value="TM_PBP1_transp_AraH_like"/>
    <property type="match status" value="1"/>
</dbReference>
<comment type="caution">
    <text evidence="12">The sequence shown here is derived from an EMBL/GenBank/DDBJ whole genome shotgun (WGS) entry which is preliminary data.</text>
</comment>
<keyword evidence="13" id="KW-1185">Reference proteome</keyword>
<evidence type="ECO:0000256" key="9">
    <source>
        <dbReference type="ARBA" id="ARBA00025439"/>
    </source>
</evidence>
<evidence type="ECO:0000256" key="11">
    <source>
        <dbReference type="SAM" id="Phobius"/>
    </source>
</evidence>
<feature type="transmembrane region" description="Helical" evidence="11">
    <location>
        <begin position="16"/>
        <end position="36"/>
    </location>
</feature>
<dbReference type="InterPro" id="IPR001851">
    <property type="entry name" value="ABC_transp_permease"/>
</dbReference>
<feature type="transmembrane region" description="Helical" evidence="11">
    <location>
        <begin position="91"/>
        <end position="115"/>
    </location>
</feature>
<evidence type="ECO:0000313" key="12">
    <source>
        <dbReference type="EMBL" id="MBB4000321.1"/>
    </source>
</evidence>
<feature type="transmembrane region" description="Helical" evidence="11">
    <location>
        <begin position="159"/>
        <end position="180"/>
    </location>
</feature>
<evidence type="ECO:0000313" key="13">
    <source>
        <dbReference type="Proteomes" id="UP000542776"/>
    </source>
</evidence>
<dbReference type="GO" id="GO:0005886">
    <property type="term" value="C:plasma membrane"/>
    <property type="evidence" value="ECO:0007669"/>
    <property type="project" value="UniProtKB-SubCell"/>
</dbReference>
<protein>
    <recommendedName>
        <fullName evidence="10">Autoinducer 2 import system permease protein LsrC</fullName>
    </recommendedName>
</protein>
<comment type="subunit">
    <text evidence="2">The complex is composed of two ATP-binding proteins (LsrA), two transmembrane proteins (LsrC and LsrD) and a solute-binding protein (LsrB).</text>
</comment>
<dbReference type="RefSeq" id="WP_246393476.1">
    <property type="nucleotide sequence ID" value="NZ_JACIEK010000018.1"/>
</dbReference>
<evidence type="ECO:0000256" key="5">
    <source>
        <dbReference type="ARBA" id="ARBA00022519"/>
    </source>
</evidence>
<evidence type="ECO:0000256" key="8">
    <source>
        <dbReference type="ARBA" id="ARBA00023136"/>
    </source>
</evidence>
<evidence type="ECO:0000256" key="6">
    <source>
        <dbReference type="ARBA" id="ARBA00022692"/>
    </source>
</evidence>
<feature type="transmembrane region" description="Helical" evidence="11">
    <location>
        <begin position="283"/>
        <end position="305"/>
    </location>
</feature>
<comment type="subcellular location">
    <subcellularLocation>
        <location evidence="1">Cell membrane</location>
        <topology evidence="1">Multi-pass membrane protein</topology>
    </subcellularLocation>
</comment>
<name>A0A7W6H838_9HYPH</name>
<reference evidence="12 13" key="1">
    <citation type="submission" date="2020-08" db="EMBL/GenBank/DDBJ databases">
        <title>Genomic Encyclopedia of Type Strains, Phase IV (KMG-IV): sequencing the most valuable type-strain genomes for metagenomic binning, comparative biology and taxonomic classification.</title>
        <authorList>
            <person name="Goeker M."/>
        </authorList>
    </citation>
    <scope>NUCLEOTIDE SEQUENCE [LARGE SCALE GENOMIC DNA]</scope>
    <source>
        <strain evidence="12 13">DSM 102238</strain>
    </source>
</reference>
<proteinExistence type="predicted"/>
<dbReference type="GO" id="GO:0022857">
    <property type="term" value="F:transmembrane transporter activity"/>
    <property type="evidence" value="ECO:0007669"/>
    <property type="project" value="InterPro"/>
</dbReference>
<keyword evidence="4" id="KW-1003">Cell membrane</keyword>
<evidence type="ECO:0000256" key="7">
    <source>
        <dbReference type="ARBA" id="ARBA00022989"/>
    </source>
</evidence>